<dbReference type="Gene3D" id="3.40.50.150">
    <property type="entry name" value="Vaccinia Virus protein VP39"/>
    <property type="match status" value="1"/>
</dbReference>
<keyword evidence="1 4" id="KW-0489">Methyltransferase</keyword>
<evidence type="ECO:0000256" key="1">
    <source>
        <dbReference type="ARBA" id="ARBA00022603"/>
    </source>
</evidence>
<dbReference type="Proteomes" id="UP000051298">
    <property type="component" value="Unassembled WGS sequence"/>
</dbReference>
<evidence type="ECO:0000256" key="2">
    <source>
        <dbReference type="ARBA" id="ARBA00022679"/>
    </source>
</evidence>
<sequence length="196" mass="21254">MSDRETIDCYNARAAEYTALELPDSEIRSMAAFVEGLPSGAHILDLGCGPGLHGAAFLSQGFEVSGLDASVAFVTAATERGLSARLGSFFELDDYAAYDGVWASFSLLHASRAEFPDVLARAVRALRPDGRLYISMKLGTEDFRDAMGRLYGFHTVEELHKALGDVGMKVIWQETGRERGFAGTIDPVAMMVAIHE</sequence>
<feature type="domain" description="Methyltransferase" evidence="3">
    <location>
        <begin position="43"/>
        <end position="130"/>
    </location>
</feature>
<dbReference type="EMBL" id="CYRX01000033">
    <property type="protein sequence ID" value="CUH61793.1"/>
    <property type="molecule type" value="Genomic_DNA"/>
</dbReference>
<dbReference type="STRING" id="266809.PM03_00935"/>
<evidence type="ECO:0000313" key="5">
    <source>
        <dbReference type="Proteomes" id="UP000051298"/>
    </source>
</evidence>
<dbReference type="InterPro" id="IPR029063">
    <property type="entry name" value="SAM-dependent_MTases_sf"/>
</dbReference>
<evidence type="ECO:0000313" key="4">
    <source>
        <dbReference type="EMBL" id="CUH61793.1"/>
    </source>
</evidence>
<dbReference type="InterPro" id="IPR041698">
    <property type="entry name" value="Methyltransf_25"/>
</dbReference>
<dbReference type="PANTHER" id="PTHR43861">
    <property type="entry name" value="TRANS-ACONITATE 2-METHYLTRANSFERASE-RELATED"/>
    <property type="match status" value="1"/>
</dbReference>
<name>A0A0P1F2F7_9RHOB</name>
<protein>
    <submittedName>
        <fullName evidence="4">Magnesium protoporphyrin O-methyltransferase</fullName>
    </submittedName>
</protein>
<dbReference type="RefSeq" id="WP_038004238.1">
    <property type="nucleotide sequence ID" value="NZ_CYRX01000033.1"/>
</dbReference>
<reference evidence="4 5" key="1">
    <citation type="submission" date="2015-09" db="EMBL/GenBank/DDBJ databases">
        <authorList>
            <consortium name="Swine Surveillance"/>
        </authorList>
    </citation>
    <scope>NUCLEOTIDE SEQUENCE [LARGE SCALE GENOMIC DNA]</scope>
    <source>
        <strain evidence="4 5">CECT 5294</strain>
    </source>
</reference>
<keyword evidence="2 4" id="KW-0808">Transferase</keyword>
<dbReference type="Pfam" id="PF13649">
    <property type="entry name" value="Methyltransf_25"/>
    <property type="match status" value="1"/>
</dbReference>
<dbReference type="AlphaFoldDB" id="A0A0P1F2F7"/>
<organism evidence="4 5">
    <name type="scientific">Thalassobacter stenotrophicus</name>
    <dbReference type="NCBI Taxonomy" id="266809"/>
    <lineage>
        <taxon>Bacteria</taxon>
        <taxon>Pseudomonadati</taxon>
        <taxon>Pseudomonadota</taxon>
        <taxon>Alphaproteobacteria</taxon>
        <taxon>Rhodobacterales</taxon>
        <taxon>Roseobacteraceae</taxon>
        <taxon>Thalassobacter</taxon>
    </lineage>
</organism>
<gene>
    <name evidence="4" type="ORF">THS5294_03106</name>
</gene>
<accession>A0A0P1F2F7</accession>
<dbReference type="eggNOG" id="COG2227">
    <property type="taxonomic scope" value="Bacteria"/>
</dbReference>
<dbReference type="SUPFAM" id="SSF53335">
    <property type="entry name" value="S-adenosyl-L-methionine-dependent methyltransferases"/>
    <property type="match status" value="1"/>
</dbReference>
<dbReference type="GO" id="GO:0008168">
    <property type="term" value="F:methyltransferase activity"/>
    <property type="evidence" value="ECO:0007669"/>
    <property type="project" value="UniProtKB-KW"/>
</dbReference>
<proteinExistence type="predicted"/>
<evidence type="ECO:0000259" key="3">
    <source>
        <dbReference type="Pfam" id="PF13649"/>
    </source>
</evidence>
<dbReference type="GO" id="GO:0032259">
    <property type="term" value="P:methylation"/>
    <property type="evidence" value="ECO:0007669"/>
    <property type="project" value="UniProtKB-KW"/>
</dbReference>
<dbReference type="CDD" id="cd02440">
    <property type="entry name" value="AdoMet_MTases"/>
    <property type="match status" value="1"/>
</dbReference>
<dbReference type="PANTHER" id="PTHR43861:SF1">
    <property type="entry name" value="TRANS-ACONITATE 2-METHYLTRANSFERASE"/>
    <property type="match status" value="1"/>
</dbReference>